<evidence type="ECO:0000259" key="1">
    <source>
        <dbReference type="Pfam" id="PF01965"/>
    </source>
</evidence>
<dbReference type="PANTHER" id="PTHR43130:SF2">
    <property type="entry name" value="DJ-1_PFPI DOMAIN-CONTAINING PROTEIN"/>
    <property type="match status" value="1"/>
</dbReference>
<dbReference type="RefSeq" id="WP_084913241.1">
    <property type="nucleotide sequence ID" value="NZ_CAUQAZ010000002.1"/>
</dbReference>
<dbReference type="Gene3D" id="3.40.50.880">
    <property type="match status" value="1"/>
</dbReference>
<dbReference type="Pfam" id="PF01965">
    <property type="entry name" value="DJ-1_PfpI"/>
    <property type="match status" value="1"/>
</dbReference>
<feature type="domain" description="DJ-1/PfpI" evidence="1">
    <location>
        <begin position="7"/>
        <end position="165"/>
    </location>
</feature>
<keyword evidence="3" id="KW-1185">Reference proteome</keyword>
<reference evidence="2 3" key="1">
    <citation type="journal article" date="2017" name="Int. J. Syst. Evol. Microbiol.">
        <title>Rouxiella badensis sp. nov. and Rouxiella silvae sp. nov. isolated from peat bog soil in Germany and emendation of the genus description.</title>
        <authorList>
            <person name="Le Fleche-Mateos A."/>
            <person name="Kugler J.H."/>
            <person name="Hansen S.H."/>
            <person name="Syldatk C."/>
            <person name="Hausmann R."/>
            <person name="Lomprez F."/>
            <person name="Vandenbogaert M."/>
            <person name="Manuguerra J.C."/>
            <person name="Grimont P.A."/>
        </authorList>
    </citation>
    <scope>NUCLEOTIDE SEQUENCE [LARGE SCALE GENOMIC DNA]</scope>
    <source>
        <strain evidence="2 3">DSM 100043</strain>
    </source>
</reference>
<gene>
    <name evidence="2" type="ORF">BS640_20425</name>
</gene>
<dbReference type="Proteomes" id="UP000192536">
    <property type="component" value="Unassembled WGS sequence"/>
</dbReference>
<dbReference type="STRING" id="1646377.BS640_20425"/>
<dbReference type="GeneID" id="93568236"/>
<dbReference type="CDD" id="cd03139">
    <property type="entry name" value="GATase1_PfpI_2"/>
    <property type="match status" value="1"/>
</dbReference>
<dbReference type="GO" id="GO:0006355">
    <property type="term" value="P:regulation of DNA-templated transcription"/>
    <property type="evidence" value="ECO:0007669"/>
    <property type="project" value="TreeGrafter"/>
</dbReference>
<protein>
    <submittedName>
        <fullName evidence="2">Thiamine biosynthesis protein ThiJ</fullName>
    </submittedName>
</protein>
<dbReference type="PANTHER" id="PTHR43130">
    <property type="entry name" value="ARAC-FAMILY TRANSCRIPTIONAL REGULATOR"/>
    <property type="match status" value="1"/>
</dbReference>
<comment type="caution">
    <text evidence="2">The sequence shown here is derived from an EMBL/GenBank/DDBJ whole genome shotgun (WGS) entry which is preliminary data.</text>
</comment>
<proteinExistence type="predicted"/>
<dbReference type="SUPFAM" id="SSF52317">
    <property type="entry name" value="Class I glutamine amidotransferase-like"/>
    <property type="match status" value="1"/>
</dbReference>
<evidence type="ECO:0000313" key="2">
    <source>
        <dbReference type="EMBL" id="ORJ23624.1"/>
    </source>
</evidence>
<organism evidence="2 3">
    <name type="scientific">Rouxiella badensis</name>
    <dbReference type="NCBI Taxonomy" id="1646377"/>
    <lineage>
        <taxon>Bacteria</taxon>
        <taxon>Pseudomonadati</taxon>
        <taxon>Pseudomonadota</taxon>
        <taxon>Gammaproteobacteria</taxon>
        <taxon>Enterobacterales</taxon>
        <taxon>Yersiniaceae</taxon>
        <taxon>Rouxiella</taxon>
    </lineage>
</organism>
<sequence>MNKPLTVVFPLYPGVTQLDFTGPWQVLMHLPGARLIAASLGGESIVSEGLNFASLQPLESLTECDVLCVPGGGGCTDAMKNPDFISHIQRLADNATYVTSVCTGSLILAAAGILRGKRAACHWMYLDTLAWFGAIPVSERVVRDGNIFSGGGVTAGIDFALTLVAELAGEERAQRIQLGLEYAPAPPFNAGHPDVAPAALVAQQLASTAALRERRRQIIQEISLQ</sequence>
<dbReference type="InterPro" id="IPR052158">
    <property type="entry name" value="INH-QAR"/>
</dbReference>
<name>A0A1X0WA34_9GAMM</name>
<evidence type="ECO:0000313" key="3">
    <source>
        <dbReference type="Proteomes" id="UP000192536"/>
    </source>
</evidence>
<accession>A0A1X0WA34</accession>
<dbReference type="AlphaFoldDB" id="A0A1X0WA34"/>
<dbReference type="InterPro" id="IPR002818">
    <property type="entry name" value="DJ-1/PfpI"/>
</dbReference>
<dbReference type="EMBL" id="MRWE01000047">
    <property type="protein sequence ID" value="ORJ23624.1"/>
    <property type="molecule type" value="Genomic_DNA"/>
</dbReference>
<dbReference type="InterPro" id="IPR029062">
    <property type="entry name" value="Class_I_gatase-like"/>
</dbReference>